<accession>A0A5C5X3G0</accession>
<evidence type="ECO:0000256" key="1">
    <source>
        <dbReference type="SAM" id="Phobius"/>
    </source>
</evidence>
<feature type="transmembrane region" description="Helical" evidence="1">
    <location>
        <begin position="271"/>
        <end position="293"/>
    </location>
</feature>
<proteinExistence type="predicted"/>
<name>A0A5C5X3G0_9PLAN</name>
<evidence type="ECO:0000313" key="3">
    <source>
        <dbReference type="Proteomes" id="UP000317243"/>
    </source>
</evidence>
<comment type="caution">
    <text evidence="2">The sequence shown here is derived from an EMBL/GenBank/DDBJ whole genome shotgun (WGS) entry which is preliminary data.</text>
</comment>
<feature type="transmembrane region" description="Helical" evidence="1">
    <location>
        <begin position="207"/>
        <end position="230"/>
    </location>
</feature>
<dbReference type="OrthoDB" id="264250at2"/>
<feature type="transmembrane region" description="Helical" evidence="1">
    <location>
        <begin position="236"/>
        <end position="259"/>
    </location>
</feature>
<feature type="transmembrane region" description="Helical" evidence="1">
    <location>
        <begin position="68"/>
        <end position="91"/>
    </location>
</feature>
<keyword evidence="3" id="KW-1185">Reference proteome</keyword>
<protein>
    <recommendedName>
        <fullName evidence="4">O-Antigen ligase</fullName>
    </recommendedName>
</protein>
<gene>
    <name evidence="2" type="ORF">KOR42_00870</name>
</gene>
<keyword evidence="1" id="KW-1133">Transmembrane helix</keyword>
<keyword evidence="1" id="KW-0472">Membrane</keyword>
<sequence>MLWNILAYEPAGYWKVAENQWYSNQTVVHPVGLGLLITACLGILILPRRGALASALLLPCFVSDAQRVLIFGLDFSFTRILIITLLLRVLMRGDYRTFRMQRLDKLVIAWTILKILIFTIQNGSPSAFVTMSGQGVDHAGAYFAFRFAIKDWADVRSIGAAFAIAAVVVSCFFLNEWSTRRNLFSVFGGVPEFTKVRQGRLRCQGAFAHPIVAGCFWAALLPWFYGMMILDKRYRILAILGAGASCVIIVTCSSSTPVFGALTATIGIGFWYIRGVTYPAVCAFFALLAALHVSMKQPVWHLIARVSAVGGSTGYHRFNLINQAVNRFFEWAFVGTRSTAHWGLQLFDVTNQFILEGVRGGFMTMVLFTWMLVEGFRLVGRITPLYRNDPKKQKMAWCLGVCLLVHLANFFGISYFGQSTTLYFLTLATIPSMYTCAKKESMAQMSSQMVYVPNPDYHEPLEVATAR</sequence>
<dbReference type="AlphaFoldDB" id="A0A5C5X3G0"/>
<organism evidence="2 3">
    <name type="scientific">Thalassoglobus neptunius</name>
    <dbReference type="NCBI Taxonomy" id="1938619"/>
    <lineage>
        <taxon>Bacteria</taxon>
        <taxon>Pseudomonadati</taxon>
        <taxon>Planctomycetota</taxon>
        <taxon>Planctomycetia</taxon>
        <taxon>Planctomycetales</taxon>
        <taxon>Planctomycetaceae</taxon>
        <taxon>Thalassoglobus</taxon>
    </lineage>
</organism>
<feature type="transmembrane region" description="Helical" evidence="1">
    <location>
        <begin position="103"/>
        <end position="121"/>
    </location>
</feature>
<dbReference type="Proteomes" id="UP000317243">
    <property type="component" value="Unassembled WGS sequence"/>
</dbReference>
<feature type="transmembrane region" description="Helical" evidence="1">
    <location>
        <begin position="353"/>
        <end position="373"/>
    </location>
</feature>
<dbReference type="EMBL" id="SIHI01000001">
    <property type="protein sequence ID" value="TWT56733.1"/>
    <property type="molecule type" value="Genomic_DNA"/>
</dbReference>
<feature type="transmembrane region" description="Helical" evidence="1">
    <location>
        <begin position="394"/>
        <end position="415"/>
    </location>
</feature>
<reference evidence="2 3" key="1">
    <citation type="submission" date="2019-02" db="EMBL/GenBank/DDBJ databases">
        <title>Deep-cultivation of Planctomycetes and their phenomic and genomic characterization uncovers novel biology.</title>
        <authorList>
            <person name="Wiegand S."/>
            <person name="Jogler M."/>
            <person name="Boedeker C."/>
            <person name="Pinto D."/>
            <person name="Vollmers J."/>
            <person name="Rivas-Marin E."/>
            <person name="Kohn T."/>
            <person name="Peeters S.H."/>
            <person name="Heuer A."/>
            <person name="Rast P."/>
            <person name="Oberbeckmann S."/>
            <person name="Bunk B."/>
            <person name="Jeske O."/>
            <person name="Meyerdierks A."/>
            <person name="Storesund J.E."/>
            <person name="Kallscheuer N."/>
            <person name="Luecker S."/>
            <person name="Lage O.M."/>
            <person name="Pohl T."/>
            <person name="Merkel B.J."/>
            <person name="Hornburger P."/>
            <person name="Mueller R.-W."/>
            <person name="Bruemmer F."/>
            <person name="Labrenz M."/>
            <person name="Spormann A.M."/>
            <person name="Op Den Camp H."/>
            <person name="Overmann J."/>
            <person name="Amann R."/>
            <person name="Jetten M.S.M."/>
            <person name="Mascher T."/>
            <person name="Medema M.H."/>
            <person name="Devos D.P."/>
            <person name="Kaster A.-K."/>
            <person name="Ovreas L."/>
            <person name="Rohde M."/>
            <person name="Galperin M.Y."/>
            <person name="Jogler C."/>
        </authorList>
    </citation>
    <scope>NUCLEOTIDE SEQUENCE [LARGE SCALE GENOMIC DNA]</scope>
    <source>
        <strain evidence="2 3">KOR42</strain>
    </source>
</reference>
<evidence type="ECO:0000313" key="2">
    <source>
        <dbReference type="EMBL" id="TWT56733.1"/>
    </source>
</evidence>
<feature type="transmembrane region" description="Helical" evidence="1">
    <location>
        <begin position="155"/>
        <end position="174"/>
    </location>
</feature>
<keyword evidence="1" id="KW-0812">Transmembrane</keyword>
<feature type="transmembrane region" description="Helical" evidence="1">
    <location>
        <begin position="27"/>
        <end position="48"/>
    </location>
</feature>
<dbReference type="RefSeq" id="WP_146506656.1">
    <property type="nucleotide sequence ID" value="NZ_SIHI01000001.1"/>
</dbReference>
<evidence type="ECO:0008006" key="4">
    <source>
        <dbReference type="Google" id="ProtNLM"/>
    </source>
</evidence>